<dbReference type="PANTHER" id="PTHR30086">
    <property type="entry name" value="ARGININE EXPORTER PROTEIN ARGO"/>
    <property type="match status" value="1"/>
</dbReference>
<dbReference type="PIRSF" id="PIRSF006324">
    <property type="entry name" value="LeuE"/>
    <property type="match status" value="1"/>
</dbReference>
<reference evidence="7 8" key="1">
    <citation type="submission" date="2017-02" db="EMBL/GenBank/DDBJ databases">
        <authorList>
            <person name="Peterson S.W."/>
        </authorList>
    </citation>
    <scope>NUCLEOTIDE SEQUENCE [LARGE SCALE GENOMIC DNA]</scope>
    <source>
        <strain evidence="7 8">DSM 16080</strain>
    </source>
</reference>
<evidence type="ECO:0000313" key="7">
    <source>
        <dbReference type="EMBL" id="SKA97769.1"/>
    </source>
</evidence>
<dbReference type="AlphaFoldDB" id="A0A1T4Y7K3"/>
<dbReference type="GO" id="GO:0005886">
    <property type="term" value="C:plasma membrane"/>
    <property type="evidence" value="ECO:0007669"/>
    <property type="project" value="UniProtKB-SubCell"/>
</dbReference>
<dbReference type="GO" id="GO:0015171">
    <property type="term" value="F:amino acid transmembrane transporter activity"/>
    <property type="evidence" value="ECO:0007669"/>
    <property type="project" value="TreeGrafter"/>
</dbReference>
<name>A0A1T4Y7K3_9BACT</name>
<dbReference type="Pfam" id="PF01810">
    <property type="entry name" value="LysE"/>
    <property type="match status" value="1"/>
</dbReference>
<dbReference type="OrthoDB" id="9807053at2"/>
<keyword evidence="4 6" id="KW-1133">Transmembrane helix</keyword>
<evidence type="ECO:0000256" key="3">
    <source>
        <dbReference type="ARBA" id="ARBA00022692"/>
    </source>
</evidence>
<dbReference type="InterPro" id="IPR001123">
    <property type="entry name" value="LeuE-type"/>
</dbReference>
<evidence type="ECO:0000256" key="2">
    <source>
        <dbReference type="ARBA" id="ARBA00022475"/>
    </source>
</evidence>
<organism evidence="7 8">
    <name type="scientific">Paucidesulfovibrio gracilis DSM 16080</name>
    <dbReference type="NCBI Taxonomy" id="1121449"/>
    <lineage>
        <taxon>Bacteria</taxon>
        <taxon>Pseudomonadati</taxon>
        <taxon>Thermodesulfobacteriota</taxon>
        <taxon>Desulfovibrionia</taxon>
        <taxon>Desulfovibrionales</taxon>
        <taxon>Desulfovibrionaceae</taxon>
        <taxon>Paucidesulfovibrio</taxon>
    </lineage>
</organism>
<proteinExistence type="predicted"/>
<feature type="transmembrane region" description="Helical" evidence="6">
    <location>
        <begin position="117"/>
        <end position="137"/>
    </location>
</feature>
<gene>
    <name evidence="7" type="ORF">SAMN02745704_02876</name>
</gene>
<dbReference type="EMBL" id="FUYC01000036">
    <property type="protein sequence ID" value="SKA97769.1"/>
    <property type="molecule type" value="Genomic_DNA"/>
</dbReference>
<feature type="transmembrane region" description="Helical" evidence="6">
    <location>
        <begin position="184"/>
        <end position="202"/>
    </location>
</feature>
<protein>
    <submittedName>
        <fullName evidence="7">Resistance to homoserine/threonine (RhtB) family protein</fullName>
    </submittedName>
</protein>
<evidence type="ECO:0000256" key="6">
    <source>
        <dbReference type="SAM" id="Phobius"/>
    </source>
</evidence>
<accession>A0A1T4Y7K3</accession>
<sequence length="205" mass="22026">MLEFLGVTLFILLAAMAPGADFAMVMRNSLLYSRQAACCTALGVGSSMLVHLSYSLFGLAMIIAQSATLFAMVKYAGAAYLFWLGVQSLRAASAGQDTCSHTAPRPTKMRTAFAQGFFCNLLNPKAPLFFLAFYSVVVPSGASLEVRALYGLECAVVVGGWFVLLALLVTHAPVRRVLAKAKAWIARLLGGTMLYFAVRLALLTR</sequence>
<evidence type="ECO:0000313" key="8">
    <source>
        <dbReference type="Proteomes" id="UP000190027"/>
    </source>
</evidence>
<keyword evidence="5 6" id="KW-0472">Membrane</keyword>
<comment type="subcellular location">
    <subcellularLocation>
        <location evidence="1">Cell membrane</location>
        <topology evidence="1">Multi-pass membrane protein</topology>
    </subcellularLocation>
</comment>
<evidence type="ECO:0000256" key="4">
    <source>
        <dbReference type="ARBA" id="ARBA00022989"/>
    </source>
</evidence>
<dbReference type="PANTHER" id="PTHR30086:SF21">
    <property type="entry name" value="TRANSPORT PROTEIN"/>
    <property type="match status" value="1"/>
</dbReference>
<keyword evidence="8" id="KW-1185">Reference proteome</keyword>
<feature type="transmembrane region" description="Helical" evidence="6">
    <location>
        <begin position="56"/>
        <end position="83"/>
    </location>
</feature>
<keyword evidence="3 6" id="KW-0812">Transmembrane</keyword>
<dbReference type="STRING" id="1121449.SAMN02745704_02876"/>
<dbReference type="Proteomes" id="UP000190027">
    <property type="component" value="Unassembled WGS sequence"/>
</dbReference>
<evidence type="ECO:0000256" key="1">
    <source>
        <dbReference type="ARBA" id="ARBA00004651"/>
    </source>
</evidence>
<dbReference type="RefSeq" id="WP_078718415.1">
    <property type="nucleotide sequence ID" value="NZ_FUYC01000036.1"/>
</dbReference>
<evidence type="ECO:0000256" key="5">
    <source>
        <dbReference type="ARBA" id="ARBA00023136"/>
    </source>
</evidence>
<feature type="transmembrane region" description="Helical" evidence="6">
    <location>
        <begin position="149"/>
        <end position="172"/>
    </location>
</feature>
<keyword evidence="2" id="KW-1003">Cell membrane</keyword>